<dbReference type="EMBL" id="QUSY01000179">
    <property type="protein sequence ID" value="RHY31865.1"/>
    <property type="molecule type" value="Genomic_DNA"/>
</dbReference>
<sequence>MKPRQPQHQSSMESGNSATPHATEYATMQETSTPVLASPPPRDTTRQGKSARLGCLQFIDSRQWHYFFMLLLFMDFFGNCVAVSFTSTENFYKYGPKTRIASLGFCGVYVVDMFLRLISLRTGLFRNAASVGDLMALVILLVALGGRIWKADDVNKVKITMGGWTNSYKIAHEYNSNQIEMYIDAVYCFFVAVRIVLKPRARTFSKKLHKHANHDHLLMETDLAIICGRNEGDMSRGELMQFLQKALLYRPKELSANAFLAHLRDIDAMAAHAVYGAYDVVKSTFRHWYEKQLPWPIVAIVIGFGYLLYFDPIIGIMSFSFSAIIATSGPQGLAGDKSQDFGKKSAYVSAEFQNAIACQKVVRAYEIQAPLLARFATSIRTLKFAQFAKDFWSGIVQIYIESAMFIFVSVMTACLAIKVYFGNITAGDFFASVTMLSRVSTPVTVLGGFMRVAISNASSLQRLDAIVMEYQKEMKKDCAKPTLPRMSKSLALSHVNFSYVPGEKMNLSDITTVIKQSTLLTCLMQFQSISSGSIAVDGLDTQLYSKASFADQTAVVFQDGGILNGTIMENILYGHPRATEQDCMDAAKAAECDAFIHQLKDGYQTIIGQHGTTNLSGGQVQRICLARALVRKPRSFVSCTTLWDAQGENGAIMSAWQVRKLSSGRQISRGASQNGSVLANLPPRGSQDDHDRDSYLVL</sequence>
<feature type="region of interest" description="Disordered" evidence="5">
    <location>
        <begin position="669"/>
        <end position="698"/>
    </location>
</feature>
<feature type="transmembrane region" description="Helical" evidence="6">
    <location>
        <begin position="293"/>
        <end position="310"/>
    </location>
</feature>
<dbReference type="Pfam" id="PF00005">
    <property type="entry name" value="ABC_tran"/>
    <property type="match status" value="1"/>
</dbReference>
<dbReference type="PROSITE" id="PS50929">
    <property type="entry name" value="ABC_TM1F"/>
    <property type="match status" value="1"/>
</dbReference>
<evidence type="ECO:0000256" key="6">
    <source>
        <dbReference type="SAM" id="Phobius"/>
    </source>
</evidence>
<accession>A0A3R7D367</accession>
<dbReference type="GO" id="GO:0016020">
    <property type="term" value="C:membrane"/>
    <property type="evidence" value="ECO:0007669"/>
    <property type="project" value="UniProtKB-SubCell"/>
</dbReference>
<dbReference type="VEuPathDB" id="FungiDB:H310_14038"/>
<feature type="domain" description="ABC transmembrane type-1" evidence="7">
    <location>
        <begin position="297"/>
        <end position="455"/>
    </location>
</feature>
<dbReference type="InterPro" id="IPR027359">
    <property type="entry name" value="Volt_channel_dom_sf"/>
</dbReference>
<name>A0A3R7D367_9STRA</name>
<comment type="caution">
    <text evidence="8">The sequence shown here is derived from an EMBL/GenBank/DDBJ whole genome shotgun (WGS) entry which is preliminary data.</text>
</comment>
<evidence type="ECO:0000313" key="8">
    <source>
        <dbReference type="EMBL" id="RHY31865.1"/>
    </source>
</evidence>
<dbReference type="GO" id="GO:0016887">
    <property type="term" value="F:ATP hydrolysis activity"/>
    <property type="evidence" value="ECO:0007669"/>
    <property type="project" value="InterPro"/>
</dbReference>
<feature type="transmembrane region" description="Helical" evidence="6">
    <location>
        <begin position="66"/>
        <end position="88"/>
    </location>
</feature>
<keyword evidence="4 6" id="KW-0472">Membrane</keyword>
<evidence type="ECO:0000256" key="1">
    <source>
        <dbReference type="ARBA" id="ARBA00004141"/>
    </source>
</evidence>
<evidence type="ECO:0000313" key="9">
    <source>
        <dbReference type="Proteomes" id="UP000285060"/>
    </source>
</evidence>
<feature type="region of interest" description="Disordered" evidence="5">
    <location>
        <begin position="1"/>
        <end position="48"/>
    </location>
</feature>
<dbReference type="GO" id="GO:0140359">
    <property type="term" value="F:ABC-type transporter activity"/>
    <property type="evidence" value="ECO:0007669"/>
    <property type="project" value="InterPro"/>
</dbReference>
<dbReference type="InterPro" id="IPR011527">
    <property type="entry name" value="ABC1_TM_dom"/>
</dbReference>
<comment type="subcellular location">
    <subcellularLocation>
        <location evidence="1">Membrane</location>
        <topology evidence="1">Multi-pass membrane protein</topology>
    </subcellularLocation>
</comment>
<reference evidence="8 9" key="1">
    <citation type="submission" date="2018-08" db="EMBL/GenBank/DDBJ databases">
        <title>Aphanomyces genome sequencing and annotation.</title>
        <authorList>
            <person name="Minardi D."/>
            <person name="Oidtmann B."/>
            <person name="Van Der Giezen M."/>
            <person name="Studholme D.J."/>
        </authorList>
    </citation>
    <scope>NUCLEOTIDE SEQUENCE [LARGE SCALE GENOMIC DNA]</scope>
    <source>
        <strain evidence="8 9">NJM0002</strain>
    </source>
</reference>
<keyword evidence="3 6" id="KW-1133">Transmembrane helix</keyword>
<dbReference type="InterPro" id="IPR003439">
    <property type="entry name" value="ABC_transporter-like_ATP-bd"/>
</dbReference>
<dbReference type="SUPFAM" id="SSF52540">
    <property type="entry name" value="P-loop containing nucleoside triphosphate hydrolases"/>
    <property type="match status" value="1"/>
</dbReference>
<dbReference type="InterPro" id="IPR039421">
    <property type="entry name" value="Type_1_exporter"/>
</dbReference>
<dbReference type="PANTHER" id="PTHR24221">
    <property type="entry name" value="ATP-BINDING CASSETTE SUB-FAMILY B"/>
    <property type="match status" value="1"/>
</dbReference>
<feature type="compositionally biased region" description="Polar residues" evidence="5">
    <location>
        <begin position="1"/>
        <end position="35"/>
    </location>
</feature>
<keyword evidence="9" id="KW-1185">Reference proteome</keyword>
<evidence type="ECO:0000256" key="5">
    <source>
        <dbReference type="SAM" id="MobiDB-lite"/>
    </source>
</evidence>
<feature type="transmembrane region" description="Helical" evidence="6">
    <location>
        <begin position="100"/>
        <end position="119"/>
    </location>
</feature>
<dbReference type="Pfam" id="PF00664">
    <property type="entry name" value="ABC_membrane"/>
    <property type="match status" value="1"/>
</dbReference>
<dbReference type="Proteomes" id="UP000285060">
    <property type="component" value="Unassembled WGS sequence"/>
</dbReference>
<evidence type="ECO:0000256" key="3">
    <source>
        <dbReference type="ARBA" id="ARBA00022989"/>
    </source>
</evidence>
<evidence type="ECO:0000259" key="7">
    <source>
        <dbReference type="PROSITE" id="PS50929"/>
    </source>
</evidence>
<dbReference type="PANTHER" id="PTHR24221:SF620">
    <property type="entry name" value="ABC TRANSMEMBRANE TYPE-1 DOMAIN-CONTAINING PROTEIN"/>
    <property type="match status" value="1"/>
</dbReference>
<dbReference type="Gene3D" id="3.40.50.300">
    <property type="entry name" value="P-loop containing nucleotide triphosphate hydrolases"/>
    <property type="match status" value="1"/>
</dbReference>
<evidence type="ECO:0000256" key="4">
    <source>
        <dbReference type="ARBA" id="ARBA00023136"/>
    </source>
</evidence>
<gene>
    <name evidence="8" type="ORF">DYB32_003100</name>
</gene>
<feature type="transmembrane region" description="Helical" evidence="6">
    <location>
        <begin position="179"/>
        <end position="197"/>
    </location>
</feature>
<evidence type="ECO:0000256" key="2">
    <source>
        <dbReference type="ARBA" id="ARBA00022692"/>
    </source>
</evidence>
<organism evidence="8 9">
    <name type="scientific">Aphanomyces invadans</name>
    <dbReference type="NCBI Taxonomy" id="157072"/>
    <lineage>
        <taxon>Eukaryota</taxon>
        <taxon>Sar</taxon>
        <taxon>Stramenopiles</taxon>
        <taxon>Oomycota</taxon>
        <taxon>Saprolegniomycetes</taxon>
        <taxon>Saprolegniales</taxon>
        <taxon>Verrucalvaceae</taxon>
        <taxon>Aphanomyces</taxon>
    </lineage>
</organism>
<dbReference type="AlphaFoldDB" id="A0A3R7D367"/>
<dbReference type="VEuPathDB" id="FungiDB:H310_06241"/>
<feature type="transmembrane region" description="Helical" evidence="6">
    <location>
        <begin position="131"/>
        <end position="149"/>
    </location>
</feature>
<dbReference type="GO" id="GO:0005524">
    <property type="term" value="F:ATP binding"/>
    <property type="evidence" value="ECO:0007669"/>
    <property type="project" value="InterPro"/>
</dbReference>
<proteinExistence type="predicted"/>
<protein>
    <recommendedName>
        <fullName evidence="7">ABC transmembrane type-1 domain-containing protein</fullName>
    </recommendedName>
</protein>
<keyword evidence="2 6" id="KW-0812">Transmembrane</keyword>
<dbReference type="Gene3D" id="1.20.1560.10">
    <property type="entry name" value="ABC transporter type 1, transmembrane domain"/>
    <property type="match status" value="1"/>
</dbReference>
<dbReference type="InterPro" id="IPR036640">
    <property type="entry name" value="ABC1_TM_sf"/>
</dbReference>
<dbReference type="SUPFAM" id="SSF90123">
    <property type="entry name" value="ABC transporter transmembrane region"/>
    <property type="match status" value="1"/>
</dbReference>
<dbReference type="InterPro" id="IPR027417">
    <property type="entry name" value="P-loop_NTPase"/>
</dbReference>
<dbReference type="Gene3D" id="1.20.120.350">
    <property type="entry name" value="Voltage-gated potassium channels. Chain C"/>
    <property type="match status" value="1"/>
</dbReference>
<feature type="compositionally biased region" description="Basic and acidic residues" evidence="5">
    <location>
        <begin position="686"/>
        <end position="698"/>
    </location>
</feature>